<dbReference type="SUPFAM" id="SSF110836">
    <property type="entry name" value="Hypothetical protein SAV1430"/>
    <property type="match status" value="1"/>
</dbReference>
<sequence length="233" mass="25524">MVAVQKTETVEWEEVANDLKIIINEFYQNANIVANEAPQNKEAYSLYAEITPNPNVMKFVANRMLYDGRLEFKKAGDADGGTIVSEIFTLPFVREVFVSDNYISVSKSEDIDWQDVSLETRSFILEALQSGKPLFGKAEAAQQAAPTAGSKTYSDIENQIKAILEEHVKPAVASDGGNIELVEFKDDSKTAVMLLQGACSGCPSSTMTLKNGIENMLKQMMPGVVENVEALNG</sequence>
<dbReference type="InterPro" id="IPR001075">
    <property type="entry name" value="NIF_FeS_clus_asmbl_NifU_C"/>
</dbReference>
<name>A0A7R8WP84_9CRUS</name>
<reference evidence="4" key="1">
    <citation type="submission" date="2020-11" db="EMBL/GenBank/DDBJ databases">
        <authorList>
            <person name="Tran Van P."/>
        </authorList>
    </citation>
    <scope>NUCLEOTIDE SEQUENCE</scope>
</reference>
<dbReference type="OrthoDB" id="565552at2759"/>
<dbReference type="Pfam" id="PF01106">
    <property type="entry name" value="NifU"/>
    <property type="match status" value="1"/>
</dbReference>
<accession>A0A7R8WP84</accession>
<dbReference type="InterPro" id="IPR014824">
    <property type="entry name" value="Nfu/NifU_N"/>
</dbReference>
<evidence type="ECO:0000256" key="3">
    <source>
        <dbReference type="ARBA" id="ARBA00018782"/>
    </source>
</evidence>
<dbReference type="Gene3D" id="3.30.300.130">
    <property type="entry name" value="Fe-S cluster assembly (FSCA)"/>
    <property type="match status" value="1"/>
</dbReference>
<dbReference type="PANTHER" id="PTHR11178:SF1">
    <property type="entry name" value="NFU1 IRON-SULFUR CLUSTER SCAFFOLD HOMOLOG, MITOCHONDRIAL"/>
    <property type="match status" value="1"/>
</dbReference>
<dbReference type="GO" id="GO:0005506">
    <property type="term" value="F:iron ion binding"/>
    <property type="evidence" value="ECO:0007669"/>
    <property type="project" value="InterPro"/>
</dbReference>
<comment type="function">
    <text evidence="1">Molecular scaffold for [Fe-S] cluster assembly of mitochondrial iron-sulfur proteins.</text>
</comment>
<dbReference type="EMBL" id="OB673388">
    <property type="protein sequence ID" value="CAD7235553.1"/>
    <property type="molecule type" value="Genomic_DNA"/>
</dbReference>
<evidence type="ECO:0000313" key="4">
    <source>
        <dbReference type="EMBL" id="CAD7235553.1"/>
    </source>
</evidence>
<dbReference type="InterPro" id="IPR034904">
    <property type="entry name" value="FSCA_dom_sf"/>
</dbReference>
<dbReference type="InterPro" id="IPR036498">
    <property type="entry name" value="Nfu/NifU_N_sf"/>
</dbReference>
<evidence type="ECO:0000256" key="2">
    <source>
        <dbReference type="ARBA" id="ARBA00006420"/>
    </source>
</evidence>
<comment type="similarity">
    <text evidence="2">Belongs to the NifU family.</text>
</comment>
<gene>
    <name evidence="4" type="ORF">CTOB1V02_LOCUS13368</name>
</gene>
<proteinExistence type="inferred from homology"/>
<dbReference type="GO" id="GO:0051536">
    <property type="term" value="F:iron-sulfur cluster binding"/>
    <property type="evidence" value="ECO:0007669"/>
    <property type="project" value="InterPro"/>
</dbReference>
<dbReference type="SMART" id="SM00932">
    <property type="entry name" value="Nfu_N"/>
    <property type="match status" value="1"/>
</dbReference>
<dbReference type="SUPFAM" id="SSF117916">
    <property type="entry name" value="Fe-S cluster assembly (FSCA) domain-like"/>
    <property type="match status" value="1"/>
</dbReference>
<dbReference type="PANTHER" id="PTHR11178">
    <property type="entry name" value="IRON-SULFUR CLUSTER SCAFFOLD PROTEIN NFU-RELATED"/>
    <property type="match status" value="1"/>
</dbReference>
<dbReference type="GO" id="GO:0016226">
    <property type="term" value="P:iron-sulfur cluster assembly"/>
    <property type="evidence" value="ECO:0007669"/>
    <property type="project" value="InterPro"/>
</dbReference>
<protein>
    <recommendedName>
        <fullName evidence="3">NFU1 iron-sulfur cluster scaffold homolog, mitochondrial</fullName>
    </recommendedName>
</protein>
<dbReference type="Pfam" id="PF08712">
    <property type="entry name" value="Nfu_N"/>
    <property type="match status" value="1"/>
</dbReference>
<organism evidence="4">
    <name type="scientific">Cyprideis torosa</name>
    <dbReference type="NCBI Taxonomy" id="163714"/>
    <lineage>
        <taxon>Eukaryota</taxon>
        <taxon>Metazoa</taxon>
        <taxon>Ecdysozoa</taxon>
        <taxon>Arthropoda</taxon>
        <taxon>Crustacea</taxon>
        <taxon>Oligostraca</taxon>
        <taxon>Ostracoda</taxon>
        <taxon>Podocopa</taxon>
        <taxon>Podocopida</taxon>
        <taxon>Cytherocopina</taxon>
        <taxon>Cytheroidea</taxon>
        <taxon>Cytherideidae</taxon>
        <taxon>Cyprideis</taxon>
    </lineage>
</organism>
<dbReference type="Gene3D" id="3.30.1370.70">
    <property type="entry name" value="Scaffold protein Nfu/NifU, N-terminal domain"/>
    <property type="match status" value="1"/>
</dbReference>
<evidence type="ECO:0000256" key="1">
    <source>
        <dbReference type="ARBA" id="ARBA00002175"/>
    </source>
</evidence>
<dbReference type="AlphaFoldDB" id="A0A7R8WP84"/>